<feature type="region of interest" description="Disordered" evidence="3">
    <location>
        <begin position="1"/>
        <end position="26"/>
    </location>
</feature>
<dbReference type="GO" id="GO:0070182">
    <property type="term" value="F:DNA polymerase binding"/>
    <property type="evidence" value="ECO:0007669"/>
    <property type="project" value="TreeGrafter"/>
</dbReference>
<accession>A0A8W8KEN4</accession>
<feature type="compositionally biased region" description="Polar residues" evidence="3">
    <location>
        <begin position="109"/>
        <end position="121"/>
    </location>
</feature>
<dbReference type="PANTHER" id="PTHR28637">
    <property type="entry name" value="DNA REPLICATION FACTOR CDT1"/>
    <property type="match status" value="1"/>
</dbReference>
<dbReference type="AlphaFoldDB" id="A0A8W8KEN4"/>
<dbReference type="GO" id="GO:0005634">
    <property type="term" value="C:nucleus"/>
    <property type="evidence" value="ECO:0007669"/>
    <property type="project" value="TreeGrafter"/>
</dbReference>
<evidence type="ECO:0000313" key="5">
    <source>
        <dbReference type="EnsemblMetazoa" id="G23564.3:cds"/>
    </source>
</evidence>
<dbReference type="Proteomes" id="UP000005408">
    <property type="component" value="Unassembled WGS sequence"/>
</dbReference>
<dbReference type="CDD" id="cd08674">
    <property type="entry name" value="Cdt1_m"/>
    <property type="match status" value="1"/>
</dbReference>
<dbReference type="InterPro" id="IPR032054">
    <property type="entry name" value="Cdt1_C"/>
</dbReference>
<name>A0A8W8KEN4_MAGGI</name>
<dbReference type="PANTHER" id="PTHR28637:SF1">
    <property type="entry name" value="DNA REPLICATION FACTOR CDT1"/>
    <property type="match status" value="1"/>
</dbReference>
<dbReference type="InterPro" id="IPR014939">
    <property type="entry name" value="CDT1_Gemini-bd-like"/>
</dbReference>
<dbReference type="GO" id="GO:0000076">
    <property type="term" value="P:DNA replication checkpoint signaling"/>
    <property type="evidence" value="ECO:0007669"/>
    <property type="project" value="TreeGrafter"/>
</dbReference>
<dbReference type="GO" id="GO:0071163">
    <property type="term" value="P:DNA replication preinitiation complex assembly"/>
    <property type="evidence" value="ECO:0007669"/>
    <property type="project" value="InterPro"/>
</dbReference>
<feature type="region of interest" description="Disordered" evidence="3">
    <location>
        <begin position="572"/>
        <end position="599"/>
    </location>
</feature>
<feature type="compositionally biased region" description="Basic residues" evidence="3">
    <location>
        <begin position="86"/>
        <end position="95"/>
    </location>
</feature>
<dbReference type="GO" id="GO:0003677">
    <property type="term" value="F:DNA binding"/>
    <property type="evidence" value="ECO:0007669"/>
    <property type="project" value="InterPro"/>
</dbReference>
<dbReference type="Pfam" id="PF08839">
    <property type="entry name" value="CDT1"/>
    <property type="match status" value="1"/>
</dbReference>
<dbReference type="OMA" id="GMRTPTK"/>
<feature type="region of interest" description="Disordered" evidence="3">
    <location>
        <begin position="39"/>
        <end position="254"/>
    </location>
</feature>
<dbReference type="GO" id="GO:0030174">
    <property type="term" value="P:regulation of DNA-templated DNA replication initiation"/>
    <property type="evidence" value="ECO:0007669"/>
    <property type="project" value="InterPro"/>
</dbReference>
<evidence type="ECO:0000256" key="2">
    <source>
        <dbReference type="ARBA" id="ARBA00023306"/>
    </source>
</evidence>
<keyword evidence="6" id="KW-1185">Reference proteome</keyword>
<dbReference type="OrthoDB" id="341730at2759"/>
<dbReference type="SUPFAM" id="SSF46785">
    <property type="entry name" value="Winged helix' DNA-binding domain"/>
    <property type="match status" value="1"/>
</dbReference>
<evidence type="ECO:0000256" key="1">
    <source>
        <dbReference type="ARBA" id="ARBA00008356"/>
    </source>
</evidence>
<evidence type="ECO:0000256" key="3">
    <source>
        <dbReference type="SAM" id="MobiDB-lite"/>
    </source>
</evidence>
<feature type="domain" description="CDT1 Geminin-binding" evidence="4">
    <location>
        <begin position="373"/>
        <end position="541"/>
    </location>
</feature>
<feature type="compositionally biased region" description="Basic and acidic residues" evidence="3">
    <location>
        <begin position="167"/>
        <end position="176"/>
    </location>
</feature>
<evidence type="ECO:0000259" key="4">
    <source>
        <dbReference type="SMART" id="SM01075"/>
    </source>
</evidence>
<dbReference type="Pfam" id="PF16679">
    <property type="entry name" value="CDT1_C"/>
    <property type="match status" value="1"/>
</dbReference>
<dbReference type="SMART" id="SM01075">
    <property type="entry name" value="CDT1"/>
    <property type="match status" value="1"/>
</dbReference>
<dbReference type="InterPro" id="IPR038090">
    <property type="entry name" value="Cdt1_C_WH_dom_sf"/>
</dbReference>
<proteinExistence type="inferred from homology"/>
<dbReference type="InterPro" id="IPR036390">
    <property type="entry name" value="WH_DNA-bd_sf"/>
</dbReference>
<sequence>MAQARVTEFYATKKRNGDAQPSKRRKLQIISDVSETIQNESVTTRATRSSARRKGISGPVSAEPENVLFTLSSSDKSSKSASTKTPKQRSRRIKQVKGQQSIFDALGSRPTSPNEISNGEEVTSAWDEHDGPLTPSKKTKQDNENPTEGKTKDTKKRTRNQNVMTPLKEEKEETIKAPRSRKKLQLRANVIASSESENSENEVTEPPANSEKQKFRDALELPTTPLAISPLPETPEVVRQQMKKGPSVPTSDKVHAAMDKLKELSKEGRSLEKMSKADVKDKLQKCGKLEDLKAQLLQLNEAKKQIKKIKESKTRPKPEAAQAKPDVPALDKFEALEVQVKQSDKSEPVSEPKAPAYERFHHLATPAPPSLSLPYKYRLVEDMFKSMDTAVSMLHNRSEICTFSKLKSAVQEMTKRNFEQKNVGQIKTVYPEAYTFRQEKGLPAFGGKCHDYQLTVEPNLSNESEKKFSTKSGRPSFTAKDILERKTTFHNKLISVVKSHHKKFLSSLSRPLSVPDDKITRWHPKFSLDEVPDIPVDSLPEPPFVKKYQSAKDVLQDNRAKLPDRVKKALNSVAKENTVKESPSPVESASTKPAAQLQGVPQSLLEKIRAKEAKKQEMSMMRDPSEDKRTLMIRRLPEMMRILRTHFVTEKKPALPMQNIIQKLADSYKTTIRFDDVETHMKLLLDFVPEWLTVVEIKKGKYVKMDRNIELGTLQEKVLNMAKS</sequence>
<keyword evidence="2" id="KW-0131">Cell cycle</keyword>
<reference evidence="5" key="1">
    <citation type="submission" date="2022-08" db="UniProtKB">
        <authorList>
            <consortium name="EnsemblMetazoa"/>
        </authorList>
    </citation>
    <scope>IDENTIFICATION</scope>
    <source>
        <strain evidence="5">05x7-T-G4-1.051#20</strain>
    </source>
</reference>
<dbReference type="CDD" id="cd08767">
    <property type="entry name" value="Cdt1_c"/>
    <property type="match status" value="1"/>
</dbReference>
<dbReference type="EnsemblMetazoa" id="G23564.4">
    <property type="protein sequence ID" value="G23564.4:cds"/>
    <property type="gene ID" value="G23564"/>
</dbReference>
<dbReference type="GO" id="GO:0000278">
    <property type="term" value="P:mitotic cell cycle"/>
    <property type="evidence" value="ECO:0007669"/>
    <property type="project" value="TreeGrafter"/>
</dbReference>
<feature type="compositionally biased region" description="Basic and acidic residues" evidence="3">
    <location>
        <begin position="307"/>
        <end position="318"/>
    </location>
</feature>
<feature type="compositionally biased region" description="Basic and acidic residues" evidence="3">
    <location>
        <begin position="139"/>
        <end position="152"/>
    </location>
</feature>
<dbReference type="InterPro" id="IPR045173">
    <property type="entry name" value="Cdt1"/>
</dbReference>
<dbReference type="EnsemblMetazoa" id="G23564.1">
    <property type="protein sequence ID" value="G23564.1:cds"/>
    <property type="gene ID" value="G23564"/>
</dbReference>
<feature type="region of interest" description="Disordered" evidence="3">
    <location>
        <begin position="307"/>
        <end position="326"/>
    </location>
</feature>
<comment type="similarity">
    <text evidence="1">Belongs to the Cdt1 family.</text>
</comment>
<evidence type="ECO:0000313" key="6">
    <source>
        <dbReference type="Proteomes" id="UP000005408"/>
    </source>
</evidence>
<dbReference type="EnsemblMetazoa" id="G23564.3">
    <property type="protein sequence ID" value="G23564.3:cds"/>
    <property type="gene ID" value="G23564"/>
</dbReference>
<organism evidence="5 6">
    <name type="scientific">Magallana gigas</name>
    <name type="common">Pacific oyster</name>
    <name type="synonym">Crassostrea gigas</name>
    <dbReference type="NCBI Taxonomy" id="29159"/>
    <lineage>
        <taxon>Eukaryota</taxon>
        <taxon>Metazoa</taxon>
        <taxon>Spiralia</taxon>
        <taxon>Lophotrochozoa</taxon>
        <taxon>Mollusca</taxon>
        <taxon>Bivalvia</taxon>
        <taxon>Autobranchia</taxon>
        <taxon>Pteriomorphia</taxon>
        <taxon>Ostreida</taxon>
        <taxon>Ostreoidea</taxon>
        <taxon>Ostreidae</taxon>
        <taxon>Magallana</taxon>
    </lineage>
</organism>
<feature type="compositionally biased region" description="Low complexity" evidence="3">
    <location>
        <begin position="70"/>
        <end position="85"/>
    </location>
</feature>
<dbReference type="Gene3D" id="1.10.10.1420">
    <property type="entry name" value="DNA replication factor Cdt1, C-terminal WH domain"/>
    <property type="match status" value="1"/>
</dbReference>
<protein>
    <recommendedName>
        <fullName evidence="4">CDT1 Geminin-binding domain-containing protein</fullName>
    </recommendedName>
</protein>